<proteinExistence type="predicted"/>
<dbReference type="Gene3D" id="1.10.10.60">
    <property type="entry name" value="Homeodomain-like"/>
    <property type="match status" value="1"/>
</dbReference>
<dbReference type="PANTHER" id="PTHR47506">
    <property type="entry name" value="TRANSCRIPTIONAL REGULATORY PROTEIN"/>
    <property type="match status" value="1"/>
</dbReference>
<dbReference type="PANTHER" id="PTHR47506:SF10">
    <property type="entry name" value="TRANSCRIPTIONAL REGULATORY PROTEIN"/>
    <property type="match status" value="1"/>
</dbReference>
<dbReference type="InterPro" id="IPR011075">
    <property type="entry name" value="TetR_C"/>
</dbReference>
<feature type="domain" description="HTH tetR-type" evidence="5">
    <location>
        <begin position="6"/>
        <end position="66"/>
    </location>
</feature>
<reference evidence="6" key="1">
    <citation type="submission" date="2023-08" db="EMBL/GenBank/DDBJ databases">
        <title>Complete genome sequence of Shewanella oncorhynchi Z-P2, a siderophore putrebactin-producing bacterium.</title>
        <authorList>
            <person name="Zhang Y."/>
        </authorList>
    </citation>
    <scope>NUCLEOTIDE SEQUENCE</scope>
    <source>
        <strain evidence="6">Z-P2</strain>
    </source>
</reference>
<dbReference type="KEGG" id="sog:RA178_15460"/>
<dbReference type="GO" id="GO:0003677">
    <property type="term" value="F:DNA binding"/>
    <property type="evidence" value="ECO:0007669"/>
    <property type="project" value="UniProtKB-UniRule"/>
</dbReference>
<dbReference type="Proteomes" id="UP001236800">
    <property type="component" value="Chromosome"/>
</dbReference>
<dbReference type="GeneID" id="301340609"/>
<dbReference type="InterPro" id="IPR036271">
    <property type="entry name" value="Tet_transcr_reg_TetR-rel_C_sf"/>
</dbReference>
<evidence type="ECO:0000256" key="3">
    <source>
        <dbReference type="ARBA" id="ARBA00023163"/>
    </source>
</evidence>
<feature type="DNA-binding region" description="H-T-H motif" evidence="4">
    <location>
        <begin position="29"/>
        <end position="48"/>
    </location>
</feature>
<gene>
    <name evidence="6" type="ORF">RA178_15460</name>
</gene>
<dbReference type="Pfam" id="PF00440">
    <property type="entry name" value="TetR_N"/>
    <property type="match status" value="1"/>
</dbReference>
<dbReference type="RefSeq" id="WP_306682642.1">
    <property type="nucleotide sequence ID" value="NZ_CP132914.1"/>
</dbReference>
<evidence type="ECO:0000259" key="5">
    <source>
        <dbReference type="PROSITE" id="PS50977"/>
    </source>
</evidence>
<name>A0AA50KB96_9GAMM</name>
<organism evidence="6">
    <name type="scientific">Shewanella oncorhynchi</name>
    <dbReference type="NCBI Taxonomy" id="2726434"/>
    <lineage>
        <taxon>Bacteria</taxon>
        <taxon>Pseudomonadati</taxon>
        <taxon>Pseudomonadota</taxon>
        <taxon>Gammaproteobacteria</taxon>
        <taxon>Alteromonadales</taxon>
        <taxon>Shewanellaceae</taxon>
        <taxon>Shewanella</taxon>
    </lineage>
</organism>
<dbReference type="InterPro" id="IPR009057">
    <property type="entry name" value="Homeodomain-like_sf"/>
</dbReference>
<evidence type="ECO:0000256" key="1">
    <source>
        <dbReference type="ARBA" id="ARBA00023015"/>
    </source>
</evidence>
<dbReference type="AlphaFoldDB" id="A0AA50KB96"/>
<accession>A0AA50KB96</accession>
<evidence type="ECO:0000313" key="6">
    <source>
        <dbReference type="EMBL" id="WMB71810.1"/>
    </source>
</evidence>
<protein>
    <submittedName>
        <fullName evidence="6">TetR/AcrR family transcriptional regulator</fullName>
    </submittedName>
</protein>
<evidence type="ECO:0000256" key="4">
    <source>
        <dbReference type="PROSITE-ProRule" id="PRU00335"/>
    </source>
</evidence>
<dbReference type="SUPFAM" id="SSF48498">
    <property type="entry name" value="Tetracyclin repressor-like, C-terminal domain"/>
    <property type="match status" value="1"/>
</dbReference>
<keyword evidence="1" id="KW-0805">Transcription regulation</keyword>
<sequence>MARSCNFDRQEKLILAMELFWQKGFAETSISDLVGHLGINRFSLYNSFGDKQNLYRECLRFYLDYYSFGASDTLLHEKAGLAEIEAYLARFVALQREQKYGCFMQNAVLEKSLNDESVLQECQRLFCRLQTSFTQVLQVCQARGELLAHVQPHQVAAFLVLQLQGIRVLGKAGEYELLDNAFVVLQDYLRSLSANQTA</sequence>
<dbReference type="PROSITE" id="PS50977">
    <property type="entry name" value="HTH_TETR_2"/>
    <property type="match status" value="1"/>
</dbReference>
<dbReference type="Gene3D" id="1.10.357.10">
    <property type="entry name" value="Tetracycline Repressor, domain 2"/>
    <property type="match status" value="1"/>
</dbReference>
<dbReference type="SUPFAM" id="SSF46689">
    <property type="entry name" value="Homeodomain-like"/>
    <property type="match status" value="1"/>
</dbReference>
<dbReference type="Pfam" id="PF16925">
    <property type="entry name" value="TetR_C_13"/>
    <property type="match status" value="1"/>
</dbReference>
<keyword evidence="3" id="KW-0804">Transcription</keyword>
<keyword evidence="2 4" id="KW-0238">DNA-binding</keyword>
<dbReference type="InterPro" id="IPR001647">
    <property type="entry name" value="HTH_TetR"/>
</dbReference>
<dbReference type="EMBL" id="CP132914">
    <property type="protein sequence ID" value="WMB71810.1"/>
    <property type="molecule type" value="Genomic_DNA"/>
</dbReference>
<evidence type="ECO:0000256" key="2">
    <source>
        <dbReference type="ARBA" id="ARBA00023125"/>
    </source>
</evidence>